<evidence type="ECO:0000313" key="2">
    <source>
        <dbReference type="EMBL" id="GGO23971.1"/>
    </source>
</evidence>
<evidence type="ECO:0000313" key="3">
    <source>
        <dbReference type="Proteomes" id="UP000598196"/>
    </source>
</evidence>
<dbReference type="Proteomes" id="UP000598196">
    <property type="component" value="Unassembled WGS sequence"/>
</dbReference>
<name>A0A917YG94_9RHOB</name>
<dbReference type="RefSeq" id="WP_146286000.1">
    <property type="nucleotide sequence ID" value="NZ_BMLP01000001.1"/>
</dbReference>
<proteinExistence type="predicted"/>
<dbReference type="Pfam" id="PF13470">
    <property type="entry name" value="PIN_3"/>
    <property type="match status" value="1"/>
</dbReference>
<gene>
    <name evidence="2" type="ORF">GCM10010991_01890</name>
</gene>
<reference evidence="2 3" key="1">
    <citation type="journal article" date="2014" name="Int. J. Syst. Evol. Microbiol.">
        <title>Complete genome sequence of Corynebacterium casei LMG S-19264T (=DSM 44701T), isolated from a smear-ripened cheese.</title>
        <authorList>
            <consortium name="US DOE Joint Genome Institute (JGI-PGF)"/>
            <person name="Walter F."/>
            <person name="Albersmeier A."/>
            <person name="Kalinowski J."/>
            <person name="Ruckert C."/>
        </authorList>
    </citation>
    <scope>NUCLEOTIDE SEQUENCE [LARGE SCALE GENOMIC DNA]</scope>
    <source>
        <strain evidence="2 3">CGMCC 1.7029</strain>
    </source>
</reference>
<sequence>MRVVLDACVLFPSVLRSLLLRAAEAGMFEPVWSDRIIEEWQRAALRLGPDAVADAEMDARAMRVAFPRAMARARPDIEAQHILPDPNDLHVLACAIGSGADAILTFNAVDFPRHVLQAEQLDRRDPDGFLWELWSRAPDKMGAIIHDLHAEAERRAGAPVSLKALLKRNRLNRLAKAIDAPGLPASS</sequence>
<evidence type="ECO:0000259" key="1">
    <source>
        <dbReference type="Pfam" id="PF13470"/>
    </source>
</evidence>
<dbReference type="InterPro" id="IPR002716">
    <property type="entry name" value="PIN_dom"/>
</dbReference>
<dbReference type="EMBL" id="BMLP01000001">
    <property type="protein sequence ID" value="GGO23971.1"/>
    <property type="molecule type" value="Genomic_DNA"/>
</dbReference>
<dbReference type="SUPFAM" id="SSF88723">
    <property type="entry name" value="PIN domain-like"/>
    <property type="match status" value="1"/>
</dbReference>
<keyword evidence="3" id="KW-1185">Reference proteome</keyword>
<feature type="domain" description="PIN" evidence="1">
    <location>
        <begin position="2"/>
        <end position="107"/>
    </location>
</feature>
<dbReference type="InterPro" id="IPR029060">
    <property type="entry name" value="PIN-like_dom_sf"/>
</dbReference>
<comment type="caution">
    <text evidence="2">The sequence shown here is derived from an EMBL/GenBank/DDBJ whole genome shotgun (WGS) entry which is preliminary data.</text>
</comment>
<dbReference type="NCBIfam" id="NF046100">
    <property type="entry name" value="RSP_2648_fam_PIN"/>
    <property type="match status" value="1"/>
</dbReference>
<organism evidence="2 3">
    <name type="scientific">Gemmobacter aquaticus</name>
    <dbReference type="NCBI Taxonomy" id="490185"/>
    <lineage>
        <taxon>Bacteria</taxon>
        <taxon>Pseudomonadati</taxon>
        <taxon>Pseudomonadota</taxon>
        <taxon>Alphaproteobacteria</taxon>
        <taxon>Rhodobacterales</taxon>
        <taxon>Paracoccaceae</taxon>
        <taxon>Gemmobacter</taxon>
    </lineage>
</organism>
<dbReference type="OrthoDB" id="211933at2"/>
<dbReference type="AlphaFoldDB" id="A0A917YG94"/>
<protein>
    <submittedName>
        <fullName evidence="2">PIN domain-containing protein</fullName>
    </submittedName>
</protein>
<accession>A0A917YG94</accession>